<organism evidence="2 3">
    <name type="scientific">Nitrococcus mobilis Nb-231</name>
    <dbReference type="NCBI Taxonomy" id="314278"/>
    <lineage>
        <taxon>Bacteria</taxon>
        <taxon>Pseudomonadati</taxon>
        <taxon>Pseudomonadota</taxon>
        <taxon>Gammaproteobacteria</taxon>
        <taxon>Chromatiales</taxon>
        <taxon>Ectothiorhodospiraceae</taxon>
        <taxon>Nitrococcus</taxon>
    </lineage>
</organism>
<evidence type="ECO:0000313" key="3">
    <source>
        <dbReference type="Proteomes" id="UP000003374"/>
    </source>
</evidence>
<sequence>MKDILIVFVILVGIIAAWALLLTAREIVGPILVLGLFLAVYFLPWLVAAGRKHHNAGAILP</sequence>
<gene>
    <name evidence="2" type="ORF">NB231_14228</name>
</gene>
<dbReference type="AlphaFoldDB" id="A4BKZ6"/>
<comment type="caution">
    <text evidence="2">The sequence shown here is derived from an EMBL/GenBank/DDBJ whole genome shotgun (WGS) entry which is preliminary data.</text>
</comment>
<evidence type="ECO:0000256" key="1">
    <source>
        <dbReference type="SAM" id="Phobius"/>
    </source>
</evidence>
<protein>
    <submittedName>
        <fullName evidence="2">Uncharacterized protein</fullName>
    </submittedName>
</protein>
<name>A4BKZ6_9GAMM</name>
<keyword evidence="1" id="KW-1133">Transmembrane helix</keyword>
<proteinExistence type="predicted"/>
<dbReference type="EMBL" id="AAOF01000001">
    <property type="protein sequence ID" value="EAR22984.1"/>
    <property type="molecule type" value="Genomic_DNA"/>
</dbReference>
<feature type="transmembrane region" description="Helical" evidence="1">
    <location>
        <begin position="5"/>
        <end position="21"/>
    </location>
</feature>
<evidence type="ECO:0000313" key="2">
    <source>
        <dbReference type="EMBL" id="EAR22984.1"/>
    </source>
</evidence>
<feature type="transmembrane region" description="Helical" evidence="1">
    <location>
        <begin position="27"/>
        <end position="47"/>
    </location>
</feature>
<dbReference type="Proteomes" id="UP000003374">
    <property type="component" value="Unassembled WGS sequence"/>
</dbReference>
<dbReference type="HOGENOM" id="CLU_2917981_0_0_6"/>
<dbReference type="RefSeq" id="WP_005003778.1">
    <property type="nucleotide sequence ID" value="NZ_CH672427.1"/>
</dbReference>
<accession>A4BKZ6</accession>
<keyword evidence="1" id="KW-0472">Membrane</keyword>
<dbReference type="STRING" id="314278.NB231_14228"/>
<reference evidence="2 3" key="1">
    <citation type="submission" date="2006-02" db="EMBL/GenBank/DDBJ databases">
        <authorList>
            <person name="Waterbury J."/>
            <person name="Ferriera S."/>
            <person name="Johnson J."/>
            <person name="Kravitz S."/>
            <person name="Halpern A."/>
            <person name="Remington K."/>
            <person name="Beeson K."/>
            <person name="Tran B."/>
            <person name="Rogers Y.-H."/>
            <person name="Friedman R."/>
            <person name="Venter J.C."/>
        </authorList>
    </citation>
    <scope>NUCLEOTIDE SEQUENCE [LARGE SCALE GENOMIC DNA]</scope>
    <source>
        <strain evidence="2 3">Nb-231</strain>
    </source>
</reference>
<keyword evidence="1" id="KW-0812">Transmembrane</keyword>
<keyword evidence="3" id="KW-1185">Reference proteome</keyword>